<organism evidence="2 3">
    <name type="scientific">Somion occarium</name>
    <dbReference type="NCBI Taxonomy" id="3059160"/>
    <lineage>
        <taxon>Eukaryota</taxon>
        <taxon>Fungi</taxon>
        <taxon>Dikarya</taxon>
        <taxon>Basidiomycota</taxon>
        <taxon>Agaricomycotina</taxon>
        <taxon>Agaricomycetes</taxon>
        <taxon>Polyporales</taxon>
        <taxon>Cerrenaceae</taxon>
        <taxon>Somion</taxon>
    </lineage>
</organism>
<feature type="region of interest" description="Disordered" evidence="1">
    <location>
        <begin position="63"/>
        <end position="130"/>
    </location>
</feature>
<protein>
    <submittedName>
        <fullName evidence="2">Uncharacterized protein</fullName>
    </submittedName>
</protein>
<name>A0ABP1DQW9_9APHY</name>
<sequence length="345" mass="38901">MASEEPLFDPSLKKRKKKTVAFHEDPLGADADPTTPAPATIDDTTTNGVTVDMGTKTLHEQMKESGLDGVAEPAEEKKEDDDFKAMFGDIKKKKKKKDIPLDLGEEGSGTSTPTATAPAAGEDLDFSDLKKKKKTSKKKAAIDMEAFEKELNESKAKEAEEEEAPDGKHLEELDETELGEDPFARGEGAVSVEAGGEPWLGSDRDYTYLELLHRFYTQLHAANPALLTSTVYLRQRLRHLQANAQTARARHPIYVCGNGYHRFRRWFRATRYQGSFPAKADRARSASIHRRIRHLQDMQITRYTPHEGESYLLHVLRILWIETFGQPYQDRFPGTGRKEKQKQGD</sequence>
<dbReference type="EMBL" id="OZ037948">
    <property type="protein sequence ID" value="CAL1710201.1"/>
    <property type="molecule type" value="Genomic_DNA"/>
</dbReference>
<evidence type="ECO:0000313" key="3">
    <source>
        <dbReference type="Proteomes" id="UP001497453"/>
    </source>
</evidence>
<feature type="compositionally biased region" description="Basic and acidic residues" evidence="1">
    <location>
        <begin position="74"/>
        <end position="84"/>
    </location>
</feature>
<feature type="compositionally biased region" description="Low complexity" evidence="1">
    <location>
        <begin position="29"/>
        <end position="46"/>
    </location>
</feature>
<dbReference type="Proteomes" id="UP001497453">
    <property type="component" value="Chromosome 5"/>
</dbReference>
<feature type="compositionally biased region" description="Low complexity" evidence="1">
    <location>
        <begin position="108"/>
        <end position="121"/>
    </location>
</feature>
<feature type="region of interest" description="Disordered" evidence="1">
    <location>
        <begin position="1"/>
        <end position="48"/>
    </location>
</feature>
<evidence type="ECO:0000313" key="2">
    <source>
        <dbReference type="EMBL" id="CAL1710201.1"/>
    </source>
</evidence>
<accession>A0ABP1DQW9</accession>
<keyword evidence="3" id="KW-1185">Reference proteome</keyword>
<evidence type="ECO:0000256" key="1">
    <source>
        <dbReference type="SAM" id="MobiDB-lite"/>
    </source>
</evidence>
<reference evidence="3" key="1">
    <citation type="submission" date="2024-04" db="EMBL/GenBank/DDBJ databases">
        <authorList>
            <person name="Shaw F."/>
            <person name="Minotto A."/>
        </authorList>
    </citation>
    <scope>NUCLEOTIDE SEQUENCE [LARGE SCALE GENOMIC DNA]</scope>
</reference>
<feature type="region of interest" description="Disordered" evidence="1">
    <location>
        <begin position="151"/>
        <end position="174"/>
    </location>
</feature>
<gene>
    <name evidence="2" type="ORF">GFSPODELE1_LOCUS7708</name>
</gene>
<proteinExistence type="predicted"/>